<comment type="caution">
    <text evidence="3">The sequence shown here is derived from an EMBL/GenBank/DDBJ whole genome shotgun (WGS) entry which is preliminary data.</text>
</comment>
<reference evidence="3 4" key="1">
    <citation type="journal article" date="2019" name="Int. J. Syst. Evol. Microbiol.">
        <title>The Global Catalogue of Microorganisms (GCM) 10K type strain sequencing project: providing services to taxonomists for standard genome sequencing and annotation.</title>
        <authorList>
            <consortium name="The Broad Institute Genomics Platform"/>
            <consortium name="The Broad Institute Genome Sequencing Center for Infectious Disease"/>
            <person name="Wu L."/>
            <person name="Ma J."/>
        </authorList>
    </citation>
    <scope>NUCLEOTIDE SEQUENCE [LARGE SCALE GENOMIC DNA]</scope>
    <source>
        <strain evidence="3 4">CGMCC 1.15824</strain>
    </source>
</reference>
<dbReference type="Pfam" id="PF24035">
    <property type="entry name" value="DUF7344"/>
    <property type="match status" value="1"/>
</dbReference>
<proteinExistence type="predicted"/>
<organism evidence="3 4">
    <name type="scientific">Saliphagus infecundisoli</name>
    <dbReference type="NCBI Taxonomy" id="1849069"/>
    <lineage>
        <taxon>Archaea</taxon>
        <taxon>Methanobacteriati</taxon>
        <taxon>Methanobacteriota</taxon>
        <taxon>Stenosarchaea group</taxon>
        <taxon>Halobacteria</taxon>
        <taxon>Halobacteriales</taxon>
        <taxon>Natrialbaceae</taxon>
        <taxon>Saliphagus</taxon>
    </lineage>
</organism>
<evidence type="ECO:0000313" key="3">
    <source>
        <dbReference type="EMBL" id="MFC4988055.1"/>
    </source>
</evidence>
<dbReference type="Proteomes" id="UP001595925">
    <property type="component" value="Unassembled WGS sequence"/>
</dbReference>
<dbReference type="InterPro" id="IPR055768">
    <property type="entry name" value="DUF7344"/>
</dbReference>
<dbReference type="AlphaFoldDB" id="A0ABD5QE93"/>
<evidence type="ECO:0000256" key="1">
    <source>
        <dbReference type="SAM" id="MobiDB-lite"/>
    </source>
</evidence>
<sequence>MTDESQSDETRSSLALDTEGDRTLSPDHLEIDHVYEALGHPRRRYLCYTLLEDAEWSLPGLATKIAAWEDGVSTDAVTDARRDQVYVSLYHATSRNSSIKESSASTRSRRRSRPPTTPSRC</sequence>
<feature type="domain" description="DUF7344" evidence="2">
    <location>
        <begin position="35"/>
        <end position="91"/>
    </location>
</feature>
<name>A0ABD5QE93_9EURY</name>
<feature type="region of interest" description="Disordered" evidence="1">
    <location>
        <begin position="1"/>
        <end position="26"/>
    </location>
</feature>
<gene>
    <name evidence="3" type="ORF">ACFPFO_09870</name>
</gene>
<evidence type="ECO:0000313" key="4">
    <source>
        <dbReference type="Proteomes" id="UP001595925"/>
    </source>
</evidence>
<dbReference type="RefSeq" id="WP_224826988.1">
    <property type="nucleotide sequence ID" value="NZ_JAIVEF010000001.1"/>
</dbReference>
<keyword evidence="4" id="KW-1185">Reference proteome</keyword>
<feature type="region of interest" description="Disordered" evidence="1">
    <location>
        <begin position="93"/>
        <end position="121"/>
    </location>
</feature>
<evidence type="ECO:0000259" key="2">
    <source>
        <dbReference type="Pfam" id="PF24035"/>
    </source>
</evidence>
<protein>
    <recommendedName>
        <fullName evidence="2">DUF7344 domain-containing protein</fullName>
    </recommendedName>
</protein>
<accession>A0ABD5QE93</accession>
<dbReference type="EMBL" id="JBHSJG010000036">
    <property type="protein sequence ID" value="MFC4988055.1"/>
    <property type="molecule type" value="Genomic_DNA"/>
</dbReference>